<keyword evidence="1" id="KW-0233">DNA recombination</keyword>
<dbReference type="GO" id="GO:0003677">
    <property type="term" value="F:DNA binding"/>
    <property type="evidence" value="ECO:0007669"/>
    <property type="project" value="InterPro"/>
</dbReference>
<evidence type="ECO:0000256" key="1">
    <source>
        <dbReference type="ARBA" id="ARBA00023172"/>
    </source>
</evidence>
<sequence>MAAFLRSSDLTRIPFDSCTISDSGCLTFQVVAPKETSGKRRIIKPFMIRPHAIDPELCPVQCFKAIRDHPGLAMRPSNSQLFVHSNNIFQPLSSSTMSTWLRRDFIALCTKESGITIRSLASSRALDLGVSMDNIVALGNWVSSDTFVNHYQRNQMAQIDFTSVVLSAPSSDEMFFDADDEFSLD</sequence>
<keyword evidence="3" id="KW-1185">Reference proteome</keyword>
<protein>
    <recommendedName>
        <fullName evidence="4">Tyr recombinase domain-containing protein</fullName>
    </recommendedName>
</protein>
<dbReference type="GO" id="GO:0006310">
    <property type="term" value="P:DNA recombination"/>
    <property type="evidence" value="ECO:0007669"/>
    <property type="project" value="UniProtKB-KW"/>
</dbReference>
<dbReference type="GO" id="GO:0015074">
    <property type="term" value="P:DNA integration"/>
    <property type="evidence" value="ECO:0007669"/>
    <property type="project" value="InterPro"/>
</dbReference>
<organism evidence="2 3">
    <name type="scientific">Parasitella parasitica</name>
    <dbReference type="NCBI Taxonomy" id="35722"/>
    <lineage>
        <taxon>Eukaryota</taxon>
        <taxon>Fungi</taxon>
        <taxon>Fungi incertae sedis</taxon>
        <taxon>Mucoromycota</taxon>
        <taxon>Mucoromycotina</taxon>
        <taxon>Mucoromycetes</taxon>
        <taxon>Mucorales</taxon>
        <taxon>Mucorineae</taxon>
        <taxon>Mucoraceae</taxon>
        <taxon>Parasitella</taxon>
    </lineage>
</organism>
<dbReference type="Gene3D" id="1.10.443.10">
    <property type="entry name" value="Intergrase catalytic core"/>
    <property type="match status" value="1"/>
</dbReference>
<gene>
    <name evidence="2" type="primary">PARPA_00924.1 scaffold 1266</name>
</gene>
<accession>A0A0B7MWF3</accession>
<dbReference type="OrthoDB" id="2288922at2759"/>
<dbReference type="STRING" id="35722.A0A0B7MWF3"/>
<evidence type="ECO:0000313" key="2">
    <source>
        <dbReference type="EMBL" id="CEP07625.1"/>
    </source>
</evidence>
<evidence type="ECO:0008006" key="4">
    <source>
        <dbReference type="Google" id="ProtNLM"/>
    </source>
</evidence>
<proteinExistence type="predicted"/>
<dbReference type="SUPFAM" id="SSF56349">
    <property type="entry name" value="DNA breaking-rejoining enzymes"/>
    <property type="match status" value="1"/>
</dbReference>
<dbReference type="EMBL" id="LN719370">
    <property type="protein sequence ID" value="CEP07625.1"/>
    <property type="molecule type" value="Genomic_DNA"/>
</dbReference>
<dbReference type="AlphaFoldDB" id="A0A0B7MWF3"/>
<name>A0A0B7MWF3_9FUNG</name>
<dbReference type="InterPro" id="IPR013762">
    <property type="entry name" value="Integrase-like_cat_sf"/>
</dbReference>
<dbReference type="Proteomes" id="UP000054107">
    <property type="component" value="Unassembled WGS sequence"/>
</dbReference>
<evidence type="ECO:0000313" key="3">
    <source>
        <dbReference type="Proteomes" id="UP000054107"/>
    </source>
</evidence>
<dbReference type="InterPro" id="IPR011010">
    <property type="entry name" value="DNA_brk_join_enz"/>
</dbReference>
<reference evidence="2 3" key="1">
    <citation type="submission" date="2014-09" db="EMBL/GenBank/DDBJ databases">
        <authorList>
            <person name="Ellenberger Sabrina"/>
        </authorList>
    </citation>
    <scope>NUCLEOTIDE SEQUENCE [LARGE SCALE GENOMIC DNA]</scope>
    <source>
        <strain evidence="2 3">CBS 412.66</strain>
    </source>
</reference>